<dbReference type="RefSeq" id="WP_073415359.1">
    <property type="nucleotide sequence ID" value="NZ_FQWC01000003.1"/>
</dbReference>
<dbReference type="STRING" id="370979.SAMN05443663_103233"/>
<dbReference type="EMBL" id="FQWC01000003">
    <property type="protein sequence ID" value="SHG58455.1"/>
    <property type="molecule type" value="Genomic_DNA"/>
</dbReference>
<accession>A0A1M5L0H0</accession>
<evidence type="ECO:0000313" key="1">
    <source>
        <dbReference type="EMBL" id="SHG58455.1"/>
    </source>
</evidence>
<gene>
    <name evidence="1" type="ORF">SAMN05443663_103233</name>
</gene>
<keyword evidence="2" id="KW-1185">Reference proteome</keyword>
<sequence length="78" mass="9202">MDLTAQIKKNLISRIKDSKDLNFLNALQTIFDSSEQELYALSNDQKKAIENSRMEIKNGDFHKNEEVISEMREWLKKK</sequence>
<dbReference type="AlphaFoldDB" id="A0A1M5L0H0"/>
<evidence type="ECO:0000313" key="2">
    <source>
        <dbReference type="Proteomes" id="UP000184071"/>
    </source>
</evidence>
<reference evidence="2" key="1">
    <citation type="submission" date="2016-11" db="EMBL/GenBank/DDBJ databases">
        <authorList>
            <person name="Varghese N."/>
            <person name="Submissions S."/>
        </authorList>
    </citation>
    <scope>NUCLEOTIDE SEQUENCE [LARGE SCALE GENOMIC DNA]</scope>
    <source>
        <strain evidence="2">DSM 17963</strain>
    </source>
</reference>
<organism evidence="1 2">
    <name type="scientific">Flavobacterium defluvii</name>
    <dbReference type="NCBI Taxonomy" id="370979"/>
    <lineage>
        <taxon>Bacteria</taxon>
        <taxon>Pseudomonadati</taxon>
        <taxon>Bacteroidota</taxon>
        <taxon>Flavobacteriia</taxon>
        <taxon>Flavobacteriales</taxon>
        <taxon>Flavobacteriaceae</taxon>
        <taxon>Flavobacterium</taxon>
    </lineage>
</organism>
<dbReference type="OrthoDB" id="1365508at2"/>
<proteinExistence type="predicted"/>
<protein>
    <submittedName>
        <fullName evidence="1">Uncharacterized protein</fullName>
    </submittedName>
</protein>
<dbReference type="Proteomes" id="UP000184071">
    <property type="component" value="Unassembled WGS sequence"/>
</dbReference>
<name>A0A1M5L0H0_9FLAO</name>